<dbReference type="OrthoDB" id="342064at2759"/>
<dbReference type="InterPro" id="IPR021933">
    <property type="entry name" value="SERRATE/Ars2_N"/>
</dbReference>
<dbReference type="AlphaFoldDB" id="A0A0L0BTQ2"/>
<evidence type="ECO:0000259" key="11">
    <source>
        <dbReference type="Pfam" id="PF12066"/>
    </source>
</evidence>
<feature type="compositionally biased region" description="Low complexity" evidence="9">
    <location>
        <begin position="690"/>
        <end position="702"/>
    </location>
</feature>
<keyword evidence="13" id="KW-1185">Reference proteome</keyword>
<evidence type="ECO:0000256" key="7">
    <source>
        <dbReference type="ARBA" id="ARBA00025002"/>
    </source>
</evidence>
<dbReference type="Pfam" id="PF04959">
    <property type="entry name" value="ARS2"/>
    <property type="match status" value="1"/>
</dbReference>
<evidence type="ECO:0000259" key="10">
    <source>
        <dbReference type="Pfam" id="PF04959"/>
    </source>
</evidence>
<evidence type="ECO:0000256" key="5">
    <source>
        <dbReference type="ARBA" id="ARBA00023158"/>
    </source>
</evidence>
<dbReference type="InterPro" id="IPR035979">
    <property type="entry name" value="RBD_domain_sf"/>
</dbReference>
<dbReference type="InterPro" id="IPR039727">
    <property type="entry name" value="SE/Ars2"/>
</dbReference>
<dbReference type="SUPFAM" id="SSF54928">
    <property type="entry name" value="RNA-binding domain, RBD"/>
    <property type="match status" value="1"/>
</dbReference>
<evidence type="ECO:0000256" key="9">
    <source>
        <dbReference type="SAM" id="MobiDB-lite"/>
    </source>
</evidence>
<name>A0A0L0BTQ2_LUCCU</name>
<keyword evidence="6" id="KW-0539">Nucleus</keyword>
<feature type="compositionally biased region" description="Basic and acidic residues" evidence="9">
    <location>
        <begin position="34"/>
        <end position="74"/>
    </location>
</feature>
<feature type="domain" description="SERRATE/Ars2 C-terminal" evidence="10">
    <location>
        <begin position="805"/>
        <end position="939"/>
    </location>
</feature>
<reference evidence="12 13" key="1">
    <citation type="journal article" date="2015" name="Nat. Commun.">
        <title>Lucilia cuprina genome unlocks parasitic fly biology to underpin future interventions.</title>
        <authorList>
            <person name="Anstead C.A."/>
            <person name="Korhonen P.K."/>
            <person name="Young N.D."/>
            <person name="Hall R.S."/>
            <person name="Jex A.R."/>
            <person name="Murali S.C."/>
            <person name="Hughes D.S."/>
            <person name="Lee S.F."/>
            <person name="Perry T."/>
            <person name="Stroehlein A.J."/>
            <person name="Ansell B.R."/>
            <person name="Breugelmans B."/>
            <person name="Hofmann A."/>
            <person name="Qu J."/>
            <person name="Dugan S."/>
            <person name="Lee S.L."/>
            <person name="Chao H."/>
            <person name="Dinh H."/>
            <person name="Han Y."/>
            <person name="Doddapaneni H.V."/>
            <person name="Worley K.C."/>
            <person name="Muzny D.M."/>
            <person name="Ioannidis P."/>
            <person name="Waterhouse R.M."/>
            <person name="Zdobnov E.M."/>
            <person name="James P.J."/>
            <person name="Bagnall N.H."/>
            <person name="Kotze A.C."/>
            <person name="Gibbs R.A."/>
            <person name="Richards S."/>
            <person name="Batterham P."/>
            <person name="Gasser R.B."/>
        </authorList>
    </citation>
    <scope>NUCLEOTIDE SEQUENCE [LARGE SCALE GENOMIC DNA]</scope>
    <source>
        <strain evidence="12 13">LS</strain>
        <tissue evidence="12">Full body</tissue>
    </source>
</reference>
<dbReference type="CDD" id="cd00590">
    <property type="entry name" value="RRM_SF"/>
    <property type="match status" value="1"/>
</dbReference>
<sequence length="1000" mass="115218">MLPYVHGEKQCCIALFWRKNKSNDLTMADSDDEYDRKRRDKFRGERSSGDSYRSERRDDRRGGGSGGGRDEWPERGNPFRGGAASRARSDYRDFRGPRDRYGSPGREMPPAKRMRQDWGDDLRGNPRFGPYDPYLMHAWNEHYAAHGLHGAYSAALSHSIHSRESAANTDLQTQPAMMTLKQFLDTQDDGISDTEVLRKYNEYKLEFKRQQLNEFFVAHKDEEWFKNKYHPVDSVKRKEEQLNFLKRRVEVFDDLLKSGMIEKVSVDTTQTEPLLRVLDTVVIKLEGGTDDDLKILDEKPKEASYPERVFEKKNDNDDDVIITSVEKKHNDEPKCVSPRPINRHKKGSDDEDNWDDEENNEESAKTKAKEKSEEKKKKSMKRKRTSSDSSSSSSSDSDSSSSSSSSEDEDDEKVKSKYDLESLKKEDDIEMEDKKKEEEKMEEDKEEEKEKEDSDEKKEEKVTTEETKETEEVKENGEETQSKELTNDVEEKPEKLEGEEKSEDKSADTSLEEDKEEKKEEAQKEETKLEEEKAKQEEQPETIDLDKVKDGPQPRALHRTSSIFLRNLAPSITKAEIEAVCQKFDGYLRVAIADPLVERRWYRRGWVTFKRDVNIKEICWNLNNTRLRDCEMGAIVNRDLSRRVRPVNGMTAHKTIVRADIKLCAKIAMNLDEKFKLWQTEKEENKEENSSSTNDANASSTAPDANNELNNSSSSYGFKTNNPVLQNITDFLIEEASAEEEELLGISGDNKDTEGEAIERDPQLLTVLDNLILYLRIVHSVDFYNHCEYPYEDEMPNRCGIIHARGPPPAKVSQNDMQDYIKNFESKMQTFLAKSTPIDEEDLKNLGSKDTEAEVEKFIQANTQELAKDKWLCPLSGKKFKGPEFIRKHIFNKHAEKVEEVRKEVEFFNNYLKDPKRPQLPEHPGNNKRTTSESSGGYRAPVYPPAYAPPYAAYAPPLMIPGRGGRGFGGPGRRELPIEHQRRIIGYHDLDAPANFDIFD</sequence>
<dbReference type="Proteomes" id="UP000037069">
    <property type="component" value="Unassembled WGS sequence"/>
</dbReference>
<dbReference type="PANTHER" id="PTHR13165">
    <property type="entry name" value="ARSENITE-RESISTANCE PROTEIN 2"/>
    <property type="match status" value="1"/>
</dbReference>
<feature type="region of interest" description="Disordered" evidence="9">
    <location>
        <begin position="324"/>
        <end position="554"/>
    </location>
</feature>
<dbReference type="Pfam" id="PF12066">
    <property type="entry name" value="SERRATE_Ars2_N"/>
    <property type="match status" value="1"/>
</dbReference>
<feature type="compositionally biased region" description="Basic and acidic residues" evidence="9">
    <location>
        <begin position="516"/>
        <end position="552"/>
    </location>
</feature>
<dbReference type="OMA" id="GARDEWS"/>
<dbReference type="GO" id="GO:0016604">
    <property type="term" value="C:nuclear body"/>
    <property type="evidence" value="ECO:0007669"/>
    <property type="project" value="TreeGrafter"/>
</dbReference>
<dbReference type="EMBL" id="JRES01001352">
    <property type="protein sequence ID" value="KNC23376.1"/>
    <property type="molecule type" value="Genomic_DNA"/>
</dbReference>
<gene>
    <name evidence="12" type="ORF">FF38_00772</name>
</gene>
<feature type="compositionally biased region" description="Basic and acidic residues" evidence="9">
    <location>
        <begin position="325"/>
        <end position="334"/>
    </location>
</feature>
<feature type="region of interest" description="Disordered" evidence="9">
    <location>
        <begin position="681"/>
        <end position="716"/>
    </location>
</feature>
<dbReference type="STRING" id="7375.A0A0L0BTQ2"/>
<feature type="compositionally biased region" description="Basic and acidic residues" evidence="9">
    <location>
        <begin position="451"/>
        <end position="507"/>
    </location>
</feature>
<feature type="domain" description="SERRATE/Ars2 N-terminal" evidence="11">
    <location>
        <begin position="181"/>
        <end position="290"/>
    </location>
</feature>
<dbReference type="GO" id="GO:0003676">
    <property type="term" value="F:nucleic acid binding"/>
    <property type="evidence" value="ECO:0007669"/>
    <property type="project" value="InterPro"/>
</dbReference>
<feature type="region of interest" description="Disordered" evidence="9">
    <location>
        <begin position="25"/>
        <end position="121"/>
    </location>
</feature>
<proteinExistence type="inferred from homology"/>
<evidence type="ECO:0000256" key="4">
    <source>
        <dbReference type="ARBA" id="ARBA00017364"/>
    </source>
</evidence>
<evidence type="ECO:0000256" key="3">
    <source>
        <dbReference type="ARBA" id="ARBA00011796"/>
    </source>
</evidence>
<comment type="caution">
    <text evidence="12">The sequence shown here is derived from an EMBL/GenBank/DDBJ whole genome shotgun (WGS) entry which is preliminary data.</text>
</comment>
<dbReference type="PANTHER" id="PTHR13165:SF0">
    <property type="entry name" value="SERRATE RNA EFFECTOR MOLECULE HOMOLOG"/>
    <property type="match status" value="1"/>
</dbReference>
<feature type="region of interest" description="Disordered" evidence="9">
    <location>
        <begin position="912"/>
        <end position="939"/>
    </location>
</feature>
<feature type="compositionally biased region" description="Basic and acidic residues" evidence="9">
    <location>
        <begin position="87"/>
        <end position="101"/>
    </location>
</feature>
<protein>
    <recommendedName>
        <fullName evidence="4">Serrate RNA effector molecule homolog</fullName>
    </recommendedName>
    <alternativeName>
        <fullName evidence="8">Arsenite-resistance protein 2 homolog</fullName>
    </alternativeName>
</protein>
<dbReference type="InterPro" id="IPR007042">
    <property type="entry name" value="SERRATE/Ars2_C"/>
</dbReference>
<feature type="compositionally biased region" description="Low complexity" evidence="9">
    <location>
        <begin position="387"/>
        <end position="405"/>
    </location>
</feature>
<dbReference type="InterPro" id="IPR012677">
    <property type="entry name" value="Nucleotide-bd_a/b_plait_sf"/>
</dbReference>
<feature type="compositionally biased region" description="Acidic residues" evidence="9">
    <location>
        <begin position="349"/>
        <end position="361"/>
    </location>
</feature>
<accession>A0A0L0BTQ2</accession>
<evidence type="ECO:0000256" key="8">
    <source>
        <dbReference type="ARBA" id="ARBA00030701"/>
    </source>
</evidence>
<feature type="compositionally biased region" description="Basic and acidic residues" evidence="9">
    <location>
        <begin position="362"/>
        <end position="376"/>
    </location>
</feature>
<evidence type="ECO:0000313" key="12">
    <source>
        <dbReference type="EMBL" id="KNC23376.1"/>
    </source>
</evidence>
<evidence type="ECO:0000313" key="13">
    <source>
        <dbReference type="Proteomes" id="UP000037069"/>
    </source>
</evidence>
<evidence type="ECO:0000256" key="1">
    <source>
        <dbReference type="ARBA" id="ARBA00004123"/>
    </source>
</evidence>
<evidence type="ECO:0000256" key="6">
    <source>
        <dbReference type="ARBA" id="ARBA00023242"/>
    </source>
</evidence>
<dbReference type="Gene3D" id="3.30.70.330">
    <property type="match status" value="1"/>
</dbReference>
<evidence type="ECO:0000256" key="2">
    <source>
        <dbReference type="ARBA" id="ARBA00005407"/>
    </source>
</evidence>
<feature type="compositionally biased region" description="Basic and acidic residues" evidence="9">
    <location>
        <begin position="412"/>
        <end position="443"/>
    </location>
</feature>
<keyword evidence="5" id="KW-0943">RNA-mediated gene silencing</keyword>
<organism evidence="12 13">
    <name type="scientific">Lucilia cuprina</name>
    <name type="common">Green bottle fly</name>
    <name type="synonym">Australian sheep blowfly</name>
    <dbReference type="NCBI Taxonomy" id="7375"/>
    <lineage>
        <taxon>Eukaryota</taxon>
        <taxon>Metazoa</taxon>
        <taxon>Ecdysozoa</taxon>
        <taxon>Arthropoda</taxon>
        <taxon>Hexapoda</taxon>
        <taxon>Insecta</taxon>
        <taxon>Pterygota</taxon>
        <taxon>Neoptera</taxon>
        <taxon>Endopterygota</taxon>
        <taxon>Diptera</taxon>
        <taxon>Brachycera</taxon>
        <taxon>Muscomorpha</taxon>
        <taxon>Oestroidea</taxon>
        <taxon>Calliphoridae</taxon>
        <taxon>Luciliinae</taxon>
        <taxon>Lucilia</taxon>
    </lineage>
</organism>
<comment type="subcellular location">
    <subcellularLocation>
        <location evidence="1">Nucleus</location>
    </subcellularLocation>
</comment>
<dbReference type="GO" id="GO:0031053">
    <property type="term" value="P:primary miRNA processing"/>
    <property type="evidence" value="ECO:0007669"/>
    <property type="project" value="TreeGrafter"/>
</dbReference>
<feature type="compositionally biased region" description="Polar residues" evidence="9">
    <location>
        <begin position="703"/>
        <end position="716"/>
    </location>
</feature>
<comment type="function">
    <text evidence="7">Acts as a mediator between the cap-binding complex (CBC) and RNA-mediated gene silencing (RNAi). Involved in innate immunity via the short interfering RNAs (siRNAs) processing machinery by restricting the viral RNA production. Also involved microRNA (miRNA)-mediated silencing by contributing to the stability and delivery of primary miRNA transcripts to the primary miRNA processing complex containing drosha and pasha.</text>
</comment>
<comment type="similarity">
    <text evidence="2">Belongs to the ARS2 family.</text>
</comment>
<comment type="subunit">
    <text evidence="3">Interacts with cbp20, Dcr-2 and pasha.</text>
</comment>